<protein>
    <submittedName>
        <fullName evidence="2">Type II toxin-antitoxin system VapC family toxin</fullName>
    </submittedName>
</protein>
<dbReference type="OrthoDB" id="32625at2"/>
<accession>A0A387FQR3</accession>
<name>A0A387FQR3_9HYPH</name>
<proteinExistence type="predicted"/>
<dbReference type="EMBL" id="CP032694">
    <property type="protein sequence ID" value="AYG60969.1"/>
    <property type="molecule type" value="Genomic_DNA"/>
</dbReference>
<feature type="domain" description="PIN" evidence="1">
    <location>
        <begin position="1"/>
        <end position="127"/>
    </location>
</feature>
<evidence type="ECO:0000313" key="2">
    <source>
        <dbReference type="EMBL" id="AYG60969.1"/>
    </source>
</evidence>
<dbReference type="Proteomes" id="UP000282195">
    <property type="component" value="Chromosome"/>
</dbReference>
<dbReference type="RefSeq" id="WP_120705933.1">
    <property type="nucleotide sequence ID" value="NZ_CP032694.1"/>
</dbReference>
<dbReference type="Pfam" id="PF01850">
    <property type="entry name" value="PIN"/>
    <property type="match status" value="1"/>
</dbReference>
<gene>
    <name evidence="2" type="ORF">CCGE525_20725</name>
</gene>
<organism evidence="2 3">
    <name type="scientific">Rhizobium jaguaris</name>
    <dbReference type="NCBI Taxonomy" id="1312183"/>
    <lineage>
        <taxon>Bacteria</taxon>
        <taxon>Pseudomonadati</taxon>
        <taxon>Pseudomonadota</taxon>
        <taxon>Alphaproteobacteria</taxon>
        <taxon>Hyphomicrobiales</taxon>
        <taxon>Rhizobiaceae</taxon>
        <taxon>Rhizobium/Agrobacterium group</taxon>
        <taxon>Rhizobium</taxon>
    </lineage>
</organism>
<reference evidence="2 3" key="1">
    <citation type="submission" date="2018-10" db="EMBL/GenBank/DDBJ databases">
        <title>Rhizobium etli, R. leguminosarum and a new Rhizobium genospecies from Phaseolus dumosus.</title>
        <authorList>
            <person name="Ramirez-Puebla S.T."/>
            <person name="Rogel-Hernandez M.A."/>
            <person name="Guerrero G."/>
            <person name="Ormeno-Orrillo E."/>
            <person name="Martinez-Romero J.C."/>
            <person name="Negrete-Yankelevich S."/>
            <person name="Martinez-Romero E."/>
        </authorList>
    </citation>
    <scope>NUCLEOTIDE SEQUENCE [LARGE SCALE GENOMIC DNA]</scope>
    <source>
        <strain evidence="2 3">CCGE525</strain>
    </source>
</reference>
<keyword evidence="3" id="KW-1185">Reference proteome</keyword>
<dbReference type="SUPFAM" id="SSF88723">
    <property type="entry name" value="PIN domain-like"/>
    <property type="match status" value="1"/>
</dbReference>
<dbReference type="CDD" id="cd09871">
    <property type="entry name" value="PIN_MtVapC28-VapC30-like"/>
    <property type="match status" value="1"/>
</dbReference>
<dbReference type="InterPro" id="IPR029060">
    <property type="entry name" value="PIN-like_dom_sf"/>
</dbReference>
<dbReference type="AlphaFoldDB" id="A0A387FQR3"/>
<evidence type="ECO:0000313" key="3">
    <source>
        <dbReference type="Proteomes" id="UP000282195"/>
    </source>
</evidence>
<sequence>MFVDASVLSAMMTDEEEARNFAARMQAVTTRMTSPLAAAQAAIEVAARLGMTPADAGDAVRAFLGLMNIQLLAIPPRAAFQAIEVHGRYGEGRHPAALSLNDCMTYACARYYRQALLSRSDGFAQTDIEAA</sequence>
<evidence type="ECO:0000259" key="1">
    <source>
        <dbReference type="Pfam" id="PF01850"/>
    </source>
</evidence>
<dbReference type="InterPro" id="IPR002716">
    <property type="entry name" value="PIN_dom"/>
</dbReference>
<dbReference type="Gene3D" id="3.40.50.1010">
    <property type="entry name" value="5'-nuclease"/>
    <property type="match status" value="1"/>
</dbReference>
<dbReference type="KEGG" id="rjg:CCGE525_20725"/>